<evidence type="ECO:0000256" key="1">
    <source>
        <dbReference type="ARBA" id="ARBA00007435"/>
    </source>
</evidence>
<gene>
    <name evidence="3" type="ORF">HME9304_02451</name>
</gene>
<evidence type="ECO:0000313" key="3">
    <source>
        <dbReference type="EMBL" id="AWX45437.1"/>
    </source>
</evidence>
<feature type="domain" description="GIY-YIG" evidence="2">
    <location>
        <begin position="1"/>
        <end position="69"/>
    </location>
</feature>
<dbReference type="InterPro" id="IPR050190">
    <property type="entry name" value="UPF0213_domain"/>
</dbReference>
<organism evidence="3 4">
    <name type="scientific">Flagellimonas maritima</name>
    <dbReference type="NCBI Taxonomy" id="1383885"/>
    <lineage>
        <taxon>Bacteria</taxon>
        <taxon>Pseudomonadati</taxon>
        <taxon>Bacteroidota</taxon>
        <taxon>Flavobacteriia</taxon>
        <taxon>Flavobacteriales</taxon>
        <taxon>Flavobacteriaceae</taxon>
        <taxon>Flagellimonas</taxon>
    </lineage>
</organism>
<evidence type="ECO:0000313" key="4">
    <source>
        <dbReference type="Proteomes" id="UP000248536"/>
    </source>
</evidence>
<dbReference type="Pfam" id="PF01541">
    <property type="entry name" value="GIY-YIG"/>
    <property type="match status" value="1"/>
</dbReference>
<reference evidence="3 4" key="1">
    <citation type="submission" date="2018-06" db="EMBL/GenBank/DDBJ databases">
        <title>Spongiibacterium sp. HME9304 Genome sequencing and assembly.</title>
        <authorList>
            <person name="Kang H."/>
            <person name="Kim H."/>
            <person name="Joh K."/>
        </authorList>
    </citation>
    <scope>NUCLEOTIDE SEQUENCE [LARGE SCALE GENOMIC DNA]</scope>
    <source>
        <strain evidence="3 4">HME9304</strain>
    </source>
</reference>
<dbReference type="SUPFAM" id="SSF82771">
    <property type="entry name" value="GIY-YIG endonuclease"/>
    <property type="match status" value="1"/>
</dbReference>
<comment type="similarity">
    <text evidence="1">Belongs to the UPF0213 family.</text>
</comment>
<accession>A0A2Z4LVT9</accession>
<dbReference type="InterPro" id="IPR000305">
    <property type="entry name" value="GIY-YIG_endonuc"/>
</dbReference>
<protein>
    <recommendedName>
        <fullName evidence="2">GIY-YIG domain-containing protein</fullName>
    </recommendedName>
</protein>
<dbReference type="PROSITE" id="PS50164">
    <property type="entry name" value="GIY_YIG"/>
    <property type="match status" value="1"/>
</dbReference>
<dbReference type="PANTHER" id="PTHR34477:SF5">
    <property type="entry name" value="BSL5627 PROTEIN"/>
    <property type="match status" value="1"/>
</dbReference>
<dbReference type="InterPro" id="IPR035901">
    <property type="entry name" value="GIY-YIG_endonuc_sf"/>
</dbReference>
<dbReference type="RefSeq" id="WP_206170469.1">
    <property type="nucleotide sequence ID" value="NZ_CP030104.1"/>
</dbReference>
<dbReference type="Gene3D" id="3.40.1440.10">
    <property type="entry name" value="GIY-YIG endonuclease"/>
    <property type="match status" value="1"/>
</dbReference>
<evidence type="ECO:0000259" key="2">
    <source>
        <dbReference type="PROSITE" id="PS50164"/>
    </source>
</evidence>
<proteinExistence type="inferred from homology"/>
<name>A0A2Z4LVT9_9FLAO</name>
<sequence>MSFYVYIISNNKLGTIYIGYINKLKKRMCRHKKCVGSEFAKRYNLKTLVYYKEFTFPMPAIRREKQLKK</sequence>
<dbReference type="PANTHER" id="PTHR34477">
    <property type="entry name" value="UPF0213 PROTEIN YHBQ"/>
    <property type="match status" value="1"/>
</dbReference>
<dbReference type="KEGG" id="spon:HME9304_02451"/>
<dbReference type="AlphaFoldDB" id="A0A2Z4LVT9"/>
<keyword evidence="4" id="KW-1185">Reference proteome</keyword>
<dbReference type="Proteomes" id="UP000248536">
    <property type="component" value="Chromosome"/>
</dbReference>
<dbReference type="EMBL" id="CP030104">
    <property type="protein sequence ID" value="AWX45437.1"/>
    <property type="molecule type" value="Genomic_DNA"/>
</dbReference>